<dbReference type="VEuPathDB" id="VectorBase:GAUT021275"/>
<keyword evidence="3 5" id="KW-0371">Homeobox</keyword>
<dbReference type="InterPro" id="IPR001356">
    <property type="entry name" value="HD"/>
</dbReference>
<dbReference type="SUPFAM" id="SSF46689">
    <property type="entry name" value="Homeodomain-like"/>
    <property type="match status" value="1"/>
</dbReference>
<evidence type="ECO:0000256" key="6">
    <source>
        <dbReference type="RuleBase" id="RU000682"/>
    </source>
</evidence>
<evidence type="ECO:0000313" key="10">
    <source>
        <dbReference type="Proteomes" id="UP000078200"/>
    </source>
</evidence>
<dbReference type="InterPro" id="IPR051000">
    <property type="entry name" value="Homeobox_DNA-bind_prot"/>
</dbReference>
<protein>
    <recommendedName>
        <fullName evidence="8">Homeobox domain-containing protein</fullName>
    </recommendedName>
</protein>
<dbReference type="EnsemblMetazoa" id="GAUT021275-RA">
    <property type="protein sequence ID" value="GAUT021275-PA"/>
    <property type="gene ID" value="GAUT021275"/>
</dbReference>
<evidence type="ECO:0000256" key="5">
    <source>
        <dbReference type="PROSITE-ProRule" id="PRU00108"/>
    </source>
</evidence>
<evidence type="ECO:0000256" key="3">
    <source>
        <dbReference type="ARBA" id="ARBA00023155"/>
    </source>
</evidence>
<evidence type="ECO:0000313" key="9">
    <source>
        <dbReference type="EnsemblMetazoa" id="GAUT021275-PA"/>
    </source>
</evidence>
<dbReference type="InterPro" id="IPR009057">
    <property type="entry name" value="Homeodomain-like_sf"/>
</dbReference>
<accession>A0A1A9UZZ4</accession>
<keyword evidence="10" id="KW-1185">Reference proteome</keyword>
<evidence type="ECO:0000256" key="2">
    <source>
        <dbReference type="ARBA" id="ARBA00023125"/>
    </source>
</evidence>
<dbReference type="Gene3D" id="1.10.10.60">
    <property type="entry name" value="Homeodomain-like"/>
    <property type="match status" value="1"/>
</dbReference>
<reference evidence="9" key="1">
    <citation type="submission" date="2020-05" db="UniProtKB">
        <authorList>
            <consortium name="EnsemblMetazoa"/>
        </authorList>
    </citation>
    <scope>IDENTIFICATION</scope>
    <source>
        <strain evidence="9">TTRI</strain>
    </source>
</reference>
<proteinExistence type="predicted"/>
<dbReference type="PROSITE" id="PS50071">
    <property type="entry name" value="HOMEOBOX_2"/>
    <property type="match status" value="1"/>
</dbReference>
<feature type="domain" description="Homeobox" evidence="8">
    <location>
        <begin position="183"/>
        <end position="243"/>
    </location>
</feature>
<dbReference type="GO" id="GO:0030154">
    <property type="term" value="P:cell differentiation"/>
    <property type="evidence" value="ECO:0007669"/>
    <property type="project" value="TreeGrafter"/>
</dbReference>
<dbReference type="InterPro" id="IPR020479">
    <property type="entry name" value="HD_metazoa"/>
</dbReference>
<feature type="DNA-binding region" description="Homeobox" evidence="5">
    <location>
        <begin position="185"/>
        <end position="244"/>
    </location>
</feature>
<dbReference type="InterPro" id="IPR017970">
    <property type="entry name" value="Homeobox_CS"/>
</dbReference>
<evidence type="ECO:0000256" key="1">
    <source>
        <dbReference type="ARBA" id="ARBA00004123"/>
    </source>
</evidence>
<keyword evidence="4 5" id="KW-0539">Nucleus</keyword>
<dbReference type="SMART" id="SM00389">
    <property type="entry name" value="HOX"/>
    <property type="match status" value="1"/>
</dbReference>
<dbReference type="GO" id="GO:0000981">
    <property type="term" value="F:DNA-binding transcription factor activity, RNA polymerase II-specific"/>
    <property type="evidence" value="ECO:0007669"/>
    <property type="project" value="InterPro"/>
</dbReference>
<dbReference type="PANTHER" id="PTHR24324">
    <property type="entry name" value="HOMEOBOX PROTEIN HHEX"/>
    <property type="match status" value="1"/>
</dbReference>
<name>A0A1A9UZZ4_GLOAU</name>
<dbReference type="PRINTS" id="PR00024">
    <property type="entry name" value="HOMEOBOX"/>
</dbReference>
<feature type="compositionally biased region" description="Low complexity" evidence="7">
    <location>
        <begin position="278"/>
        <end position="293"/>
    </location>
</feature>
<dbReference type="GO" id="GO:0005634">
    <property type="term" value="C:nucleus"/>
    <property type="evidence" value="ECO:0007669"/>
    <property type="project" value="UniProtKB-SubCell"/>
</dbReference>
<dbReference type="CDD" id="cd00086">
    <property type="entry name" value="homeodomain"/>
    <property type="match status" value="1"/>
</dbReference>
<keyword evidence="2 5" id="KW-0238">DNA-binding</keyword>
<dbReference type="STRING" id="7395.A0A1A9UZZ4"/>
<dbReference type="Pfam" id="PF00046">
    <property type="entry name" value="Homeodomain"/>
    <property type="match status" value="1"/>
</dbReference>
<dbReference type="PANTHER" id="PTHR24324:SF5">
    <property type="entry name" value="HEMATOPOIETICALLY-EXPRESSED HOMEOBOX PROTEIN HHEX"/>
    <property type="match status" value="1"/>
</dbReference>
<comment type="subcellular location">
    <subcellularLocation>
        <location evidence="1 5 6">Nucleus</location>
    </subcellularLocation>
</comment>
<evidence type="ECO:0000259" key="8">
    <source>
        <dbReference type="PROSITE" id="PS50071"/>
    </source>
</evidence>
<dbReference type="AlphaFoldDB" id="A0A1A9UZZ4"/>
<organism evidence="9 10">
    <name type="scientific">Glossina austeni</name>
    <name type="common">Savannah tsetse fly</name>
    <dbReference type="NCBI Taxonomy" id="7395"/>
    <lineage>
        <taxon>Eukaryota</taxon>
        <taxon>Metazoa</taxon>
        <taxon>Ecdysozoa</taxon>
        <taxon>Arthropoda</taxon>
        <taxon>Hexapoda</taxon>
        <taxon>Insecta</taxon>
        <taxon>Pterygota</taxon>
        <taxon>Neoptera</taxon>
        <taxon>Endopterygota</taxon>
        <taxon>Diptera</taxon>
        <taxon>Brachycera</taxon>
        <taxon>Muscomorpha</taxon>
        <taxon>Hippoboscoidea</taxon>
        <taxon>Glossinidae</taxon>
        <taxon>Glossina</taxon>
    </lineage>
</organism>
<dbReference type="Proteomes" id="UP000078200">
    <property type="component" value="Unassembled WGS sequence"/>
</dbReference>
<dbReference type="PROSITE" id="PS00027">
    <property type="entry name" value="HOMEOBOX_1"/>
    <property type="match status" value="1"/>
</dbReference>
<evidence type="ECO:0000256" key="4">
    <source>
        <dbReference type="ARBA" id="ARBA00023242"/>
    </source>
</evidence>
<evidence type="ECO:0000256" key="7">
    <source>
        <dbReference type="SAM" id="MobiDB-lite"/>
    </source>
</evidence>
<sequence length="293" mass="34365">MTPLKTMRSAFTIENILGNHLTSNHVDAGPIIATRRCDSNLKDFKDFVIFNSHLSVNELEATACRSFACQTTDNANTCAFNEIYKPSTASLMHHYMNADLSTNFASIQSQFLNNGLAPANPSAELTASSLYWKSPSPQQMIYKVPKISREYHVKEIRDDAVHQMLCTNTYDATNYYNFIDSRIKRKGGQIRFSFEQTKQLEYYFANAKYLTPEERRHLAMQLKLSDRQVKTWFQNRRAKWRRFNQLKYSYSSISSGELMRYRLKIISSRNWENKKKQQQQQQQEQQQEQEQQE</sequence>
<dbReference type="GO" id="GO:0000978">
    <property type="term" value="F:RNA polymerase II cis-regulatory region sequence-specific DNA binding"/>
    <property type="evidence" value="ECO:0007669"/>
    <property type="project" value="TreeGrafter"/>
</dbReference>
<feature type="region of interest" description="Disordered" evidence="7">
    <location>
        <begin position="272"/>
        <end position="293"/>
    </location>
</feature>